<name>A0A4U5N605_STECR</name>
<evidence type="ECO:0000256" key="3">
    <source>
        <dbReference type="ARBA" id="ARBA00023125"/>
    </source>
</evidence>
<feature type="region of interest" description="Disordered" evidence="7">
    <location>
        <begin position="105"/>
        <end position="148"/>
    </location>
</feature>
<dbReference type="InterPro" id="IPR004827">
    <property type="entry name" value="bZIP"/>
</dbReference>
<dbReference type="GO" id="GO:0000977">
    <property type="term" value="F:RNA polymerase II transcription regulatory region sequence-specific DNA binding"/>
    <property type="evidence" value="ECO:0007669"/>
    <property type="project" value="TreeGrafter"/>
</dbReference>
<evidence type="ECO:0000256" key="7">
    <source>
        <dbReference type="SAM" id="MobiDB-lite"/>
    </source>
</evidence>
<dbReference type="Pfam" id="PF07716">
    <property type="entry name" value="bZIP_2"/>
    <property type="match status" value="1"/>
</dbReference>
<dbReference type="Proteomes" id="UP000298663">
    <property type="component" value="Unassembled WGS sequence"/>
</dbReference>
<proteinExistence type="predicted"/>
<feature type="domain" description="BZIP" evidence="8">
    <location>
        <begin position="123"/>
        <end position="186"/>
    </location>
</feature>
<protein>
    <recommendedName>
        <fullName evidence="6">X-box-binding protein 1</fullName>
    </recommendedName>
</protein>
<keyword evidence="10" id="KW-1185">Reference proteome</keyword>
<feature type="compositionally biased region" description="Basic and acidic residues" evidence="7">
    <location>
        <begin position="117"/>
        <end position="126"/>
    </location>
</feature>
<dbReference type="GO" id="GO:0005634">
    <property type="term" value="C:nucleus"/>
    <property type="evidence" value="ECO:0007669"/>
    <property type="project" value="TreeGrafter"/>
</dbReference>
<evidence type="ECO:0000256" key="5">
    <source>
        <dbReference type="ARBA" id="ARBA00023242"/>
    </source>
</evidence>
<reference evidence="9 10" key="1">
    <citation type="journal article" date="2015" name="Genome Biol.">
        <title>Comparative genomics of Steinernema reveals deeply conserved gene regulatory networks.</title>
        <authorList>
            <person name="Dillman A.R."/>
            <person name="Macchietto M."/>
            <person name="Porter C.F."/>
            <person name="Rogers A."/>
            <person name="Williams B."/>
            <person name="Antoshechkin I."/>
            <person name="Lee M.M."/>
            <person name="Goodwin Z."/>
            <person name="Lu X."/>
            <person name="Lewis E.E."/>
            <person name="Goodrich-Blair H."/>
            <person name="Stock S.P."/>
            <person name="Adams B.J."/>
            <person name="Sternberg P.W."/>
            <person name="Mortazavi A."/>
        </authorList>
    </citation>
    <scope>NUCLEOTIDE SEQUENCE [LARGE SCALE GENOMIC DNA]</scope>
    <source>
        <strain evidence="9 10">ALL</strain>
    </source>
</reference>
<dbReference type="SMART" id="SM00338">
    <property type="entry name" value="BRLZ"/>
    <property type="match status" value="1"/>
</dbReference>
<dbReference type="GO" id="GO:0000981">
    <property type="term" value="F:DNA-binding transcription factor activity, RNA polymerase II-specific"/>
    <property type="evidence" value="ECO:0007669"/>
    <property type="project" value="TreeGrafter"/>
</dbReference>
<keyword evidence="4" id="KW-0804">Transcription</keyword>
<evidence type="ECO:0000259" key="8">
    <source>
        <dbReference type="PROSITE" id="PS50217"/>
    </source>
</evidence>
<keyword evidence="3" id="KW-0238">DNA-binding</keyword>
<organism evidence="9 10">
    <name type="scientific">Steinernema carpocapsae</name>
    <name type="common">Entomopathogenic nematode</name>
    <dbReference type="NCBI Taxonomy" id="34508"/>
    <lineage>
        <taxon>Eukaryota</taxon>
        <taxon>Metazoa</taxon>
        <taxon>Ecdysozoa</taxon>
        <taxon>Nematoda</taxon>
        <taxon>Chromadorea</taxon>
        <taxon>Rhabditida</taxon>
        <taxon>Tylenchina</taxon>
        <taxon>Panagrolaimomorpha</taxon>
        <taxon>Strongyloidoidea</taxon>
        <taxon>Steinernematidae</taxon>
        <taxon>Steinernema</taxon>
    </lineage>
</organism>
<dbReference type="AlphaFoldDB" id="A0A4U5N605"/>
<keyword evidence="1" id="KW-0832">Ubl conjugation</keyword>
<dbReference type="Gene3D" id="1.20.5.170">
    <property type="match status" value="1"/>
</dbReference>
<dbReference type="STRING" id="34508.A0A4U5N605"/>
<evidence type="ECO:0000256" key="2">
    <source>
        <dbReference type="ARBA" id="ARBA00023015"/>
    </source>
</evidence>
<dbReference type="InterPro" id="IPR046347">
    <property type="entry name" value="bZIP_sf"/>
</dbReference>
<dbReference type="CDD" id="cd14691">
    <property type="entry name" value="bZIP_XBP1"/>
    <property type="match status" value="1"/>
</dbReference>
<dbReference type="PANTHER" id="PTHR46542">
    <property type="entry name" value="X-BOX BINDING PROTEIN 1"/>
    <property type="match status" value="1"/>
</dbReference>
<sequence length="317" mass="34812">MSTTSASSNLPTRTIYILPAGSTAPNSGRPTVYRPVRVARVANVSLVHPSSPPVATSPTHIQLIPASPPTFAPVASASPKASPAKFSQKRPLITEDVNDLLELHSTSSGVPRKRERLTHLTREEKQQRRKLKNREAAQAARDRKKDRTGKLEETLLKVVTESHEKDVKIQKQEEEIKQHRAENDRLREELAALRQQLQFGGVTQLSSPSCDFSVQNAIETPTEPAEFANPLPRDGVLMPLALMFTAVATLVTICKRSATTSSPMSLSSSSKSPQKSLGLKKISALSMRRASIPPNPFLRLRRRRFSVTSSKSSTSIT</sequence>
<evidence type="ECO:0000256" key="4">
    <source>
        <dbReference type="ARBA" id="ARBA00023163"/>
    </source>
</evidence>
<dbReference type="PANTHER" id="PTHR46542:SF1">
    <property type="entry name" value="X-BOX BINDING PROTEIN 1"/>
    <property type="match status" value="1"/>
</dbReference>
<evidence type="ECO:0000256" key="1">
    <source>
        <dbReference type="ARBA" id="ARBA00022843"/>
    </source>
</evidence>
<dbReference type="EMBL" id="AZBU02000005">
    <property type="protein sequence ID" value="TKR77601.1"/>
    <property type="molecule type" value="Genomic_DNA"/>
</dbReference>
<dbReference type="PROSITE" id="PS00036">
    <property type="entry name" value="BZIP_BASIC"/>
    <property type="match status" value="1"/>
</dbReference>
<dbReference type="OrthoDB" id="20960at2759"/>
<keyword evidence="2" id="KW-0805">Transcription regulation</keyword>
<gene>
    <name evidence="9" type="ORF">L596_018536</name>
</gene>
<evidence type="ECO:0000313" key="9">
    <source>
        <dbReference type="EMBL" id="TKR77601.1"/>
    </source>
</evidence>
<evidence type="ECO:0000256" key="6">
    <source>
        <dbReference type="ARBA" id="ARBA00040165"/>
    </source>
</evidence>
<reference evidence="9 10" key="2">
    <citation type="journal article" date="2019" name="G3 (Bethesda)">
        <title>Hybrid Assembly of the Genome of the Entomopathogenic Nematode Steinernema carpocapsae Identifies the X-Chromosome.</title>
        <authorList>
            <person name="Serra L."/>
            <person name="Macchietto M."/>
            <person name="Macias-Munoz A."/>
            <person name="McGill C.J."/>
            <person name="Rodriguez I.M."/>
            <person name="Rodriguez B."/>
            <person name="Murad R."/>
            <person name="Mortazavi A."/>
        </authorList>
    </citation>
    <scope>NUCLEOTIDE SEQUENCE [LARGE SCALE GENOMIC DNA]</scope>
    <source>
        <strain evidence="9 10">ALL</strain>
    </source>
</reference>
<dbReference type="PROSITE" id="PS50217">
    <property type="entry name" value="BZIP"/>
    <property type="match status" value="1"/>
</dbReference>
<evidence type="ECO:0000313" key="10">
    <source>
        <dbReference type="Proteomes" id="UP000298663"/>
    </source>
</evidence>
<keyword evidence="5" id="KW-0539">Nucleus</keyword>
<accession>A0A4U5N605</accession>
<dbReference type="InterPro" id="IPR052470">
    <property type="entry name" value="ER_Stress-Reg_TF"/>
</dbReference>
<comment type="caution">
    <text evidence="9">The sequence shown here is derived from an EMBL/GenBank/DDBJ whole genome shotgun (WGS) entry which is preliminary data.</text>
</comment>
<dbReference type="SUPFAM" id="SSF57959">
    <property type="entry name" value="Leucine zipper domain"/>
    <property type="match status" value="1"/>
</dbReference>